<dbReference type="VEuPathDB" id="FungiDB:RhiirFUN_022247"/>
<proteinExistence type="predicted"/>
<dbReference type="EMBL" id="LLXJ01003489">
    <property type="protein sequence ID" value="PKB96999.1"/>
    <property type="molecule type" value="Genomic_DNA"/>
</dbReference>
<accession>A0A2N0NR02</accession>
<evidence type="ECO:0000313" key="1">
    <source>
        <dbReference type="EMBL" id="PKB96999.1"/>
    </source>
</evidence>
<organism evidence="1 2">
    <name type="scientific">Rhizophagus irregularis</name>
    <dbReference type="NCBI Taxonomy" id="588596"/>
    <lineage>
        <taxon>Eukaryota</taxon>
        <taxon>Fungi</taxon>
        <taxon>Fungi incertae sedis</taxon>
        <taxon>Mucoromycota</taxon>
        <taxon>Glomeromycotina</taxon>
        <taxon>Glomeromycetes</taxon>
        <taxon>Glomerales</taxon>
        <taxon>Glomeraceae</taxon>
        <taxon>Rhizophagus</taxon>
    </lineage>
</organism>
<protein>
    <submittedName>
        <fullName evidence="1">Uncharacterized protein</fullName>
    </submittedName>
</protein>
<dbReference type="Proteomes" id="UP000232722">
    <property type="component" value="Unassembled WGS sequence"/>
</dbReference>
<reference evidence="1 2" key="2">
    <citation type="submission" date="2017-09" db="EMBL/GenBank/DDBJ databases">
        <title>Extensive intraspecific genome diversity in a model arbuscular mycorrhizal fungus.</title>
        <authorList>
            <person name="Chen E.C."/>
            <person name="Morin E."/>
            <person name="Beaudet D."/>
            <person name="Noel J."/>
            <person name="Ndikumana S."/>
            <person name="Charron P."/>
            <person name="St-Onge C."/>
            <person name="Giorgi J."/>
            <person name="Grigoriev I.V."/>
            <person name="Roux C."/>
            <person name="Martin F.M."/>
            <person name="Corradi N."/>
        </authorList>
    </citation>
    <scope>NUCLEOTIDE SEQUENCE [LARGE SCALE GENOMIC DNA]</scope>
    <source>
        <strain evidence="1 2">A5</strain>
    </source>
</reference>
<gene>
    <name evidence="1" type="ORF">RhiirA5_433888</name>
</gene>
<evidence type="ECO:0000313" key="2">
    <source>
        <dbReference type="Proteomes" id="UP000232722"/>
    </source>
</evidence>
<dbReference type="AlphaFoldDB" id="A0A2N0NR02"/>
<dbReference type="VEuPathDB" id="FungiDB:RhiirA1_542871"/>
<dbReference type="VEuPathDB" id="FungiDB:FUN_016936"/>
<name>A0A2N0NR02_9GLOM</name>
<comment type="caution">
    <text evidence="1">The sequence shown here is derived from an EMBL/GenBank/DDBJ whole genome shotgun (WGS) entry which is preliminary data.</text>
</comment>
<sequence length="85" mass="10018">MEELCIMDKSERNIITDIEELNISERNIITDIEELNISERNIITDMEELNISERNIITDMKKQKCEGEDHVYRNRTYVPSVGMKA</sequence>
<reference evidence="1 2" key="1">
    <citation type="submission" date="2016-04" db="EMBL/GenBank/DDBJ databases">
        <title>Genome analyses suggest a sexual origin of heterokaryosis in a supposedly ancient asexual fungus.</title>
        <authorList>
            <person name="Ropars J."/>
            <person name="Sedzielewska K."/>
            <person name="Noel J."/>
            <person name="Charron P."/>
            <person name="Farinelli L."/>
            <person name="Marton T."/>
            <person name="Kruger M."/>
            <person name="Pelin A."/>
            <person name="Brachmann A."/>
            <person name="Corradi N."/>
        </authorList>
    </citation>
    <scope>NUCLEOTIDE SEQUENCE [LARGE SCALE GENOMIC DNA]</scope>
    <source>
        <strain evidence="1 2">A5</strain>
    </source>
</reference>